<name>A0A1H5N910_9MICO</name>
<reference evidence="4" key="1">
    <citation type="submission" date="2016-10" db="EMBL/GenBank/DDBJ databases">
        <authorList>
            <person name="Varghese N."/>
            <person name="Submissions S."/>
        </authorList>
    </citation>
    <scope>NUCLEOTIDE SEQUENCE [LARGE SCALE GENOMIC DNA]</scope>
    <source>
        <strain evidence="4">DSM 21368</strain>
    </source>
</reference>
<proteinExistence type="predicted"/>
<organism evidence="3 4">
    <name type="scientific">Ruania alba</name>
    <dbReference type="NCBI Taxonomy" id="648782"/>
    <lineage>
        <taxon>Bacteria</taxon>
        <taxon>Bacillati</taxon>
        <taxon>Actinomycetota</taxon>
        <taxon>Actinomycetes</taxon>
        <taxon>Micrococcales</taxon>
        <taxon>Ruaniaceae</taxon>
        <taxon>Ruania</taxon>
    </lineage>
</organism>
<dbReference type="GO" id="GO:0016740">
    <property type="term" value="F:transferase activity"/>
    <property type="evidence" value="ECO:0007669"/>
    <property type="project" value="UniProtKB-KW"/>
</dbReference>
<dbReference type="SUPFAM" id="SSF53335">
    <property type="entry name" value="S-adenosyl-L-methionine-dependent methyltransferases"/>
    <property type="match status" value="1"/>
</dbReference>
<dbReference type="CDD" id="cd02440">
    <property type="entry name" value="AdoMet_MTases"/>
    <property type="match status" value="1"/>
</dbReference>
<evidence type="ECO:0000256" key="1">
    <source>
        <dbReference type="ARBA" id="ARBA00022679"/>
    </source>
</evidence>
<dbReference type="InterPro" id="IPR006175">
    <property type="entry name" value="YjgF/YER057c/UK114"/>
</dbReference>
<dbReference type="OrthoDB" id="9805171at2"/>
<dbReference type="Proteomes" id="UP000199220">
    <property type="component" value="Unassembled WGS sequence"/>
</dbReference>
<dbReference type="SUPFAM" id="SSF55298">
    <property type="entry name" value="YjgF-like"/>
    <property type="match status" value="1"/>
</dbReference>
<feature type="domain" description="Methyltransferase" evidence="2">
    <location>
        <begin position="174"/>
        <end position="270"/>
    </location>
</feature>
<dbReference type="PANTHER" id="PTHR43861">
    <property type="entry name" value="TRANS-ACONITATE 2-METHYLTRANSFERASE-RELATED"/>
    <property type="match status" value="1"/>
</dbReference>
<dbReference type="STRING" id="648782.SAMN04488554_3993"/>
<gene>
    <name evidence="3" type="ORF">SAMN04488554_3993</name>
</gene>
<accession>A0A1H5N910</accession>
<evidence type="ECO:0000259" key="2">
    <source>
        <dbReference type="Pfam" id="PF13649"/>
    </source>
</evidence>
<keyword evidence="1" id="KW-0808">Transferase</keyword>
<dbReference type="InterPro" id="IPR041698">
    <property type="entry name" value="Methyltransf_25"/>
</dbReference>
<sequence>MTVRLHRSPSLAATDYAYAASIPTSARLVHLAGACPLGPDGTTVAPGDYVAQAHAVVANLRQTLADLGADLTDVVSHRVLVASATQADLVQVWDVVRTAFGEHDVPSTLMGVTVLGYDDQLVEVEAVAVLPERPAADGIFDDPRLAAVYDPLDPDRSDLDHYVAIADELGARSVLDVGCGTGTFATMLAARGHEVVGVDPAGASLDVARTKPHADRVRWLHGDAPAARRELPDLRVDLVTMTANVAQVFVTDEAWEENLHAIAALLNPGGHLVFETRVPERRAWQSWNAEDSFHAADVPGIGRVESWHELLDVRGETVTFRSHTRFPDGVTIPAESTLRFRSREQVTASLTECGFTVRDVRDAPDRLGKEHVVIAQRAG</sequence>
<dbReference type="InterPro" id="IPR029063">
    <property type="entry name" value="SAM-dependent_MTases_sf"/>
</dbReference>
<dbReference type="Pfam" id="PF13649">
    <property type="entry name" value="Methyltransf_25"/>
    <property type="match status" value="1"/>
</dbReference>
<dbReference type="Gene3D" id="3.30.1330.40">
    <property type="entry name" value="RutC-like"/>
    <property type="match status" value="1"/>
</dbReference>
<dbReference type="Gene3D" id="3.40.50.150">
    <property type="entry name" value="Vaccinia Virus protein VP39"/>
    <property type="match status" value="1"/>
</dbReference>
<evidence type="ECO:0000313" key="3">
    <source>
        <dbReference type="EMBL" id="SEE97148.1"/>
    </source>
</evidence>
<dbReference type="EMBL" id="FNTX01000002">
    <property type="protein sequence ID" value="SEE97148.1"/>
    <property type="molecule type" value="Genomic_DNA"/>
</dbReference>
<protein>
    <submittedName>
        <fullName evidence="3">Enamine deaminase RidA, house cleaning of reactive enamine intermediates, YjgF/YER057c/UK114 family</fullName>
    </submittedName>
</protein>
<dbReference type="Pfam" id="PF01042">
    <property type="entry name" value="Ribonuc_L-PSP"/>
    <property type="match status" value="1"/>
</dbReference>
<evidence type="ECO:0000313" key="4">
    <source>
        <dbReference type="Proteomes" id="UP000199220"/>
    </source>
</evidence>
<dbReference type="InterPro" id="IPR035959">
    <property type="entry name" value="RutC-like_sf"/>
</dbReference>
<dbReference type="RefSeq" id="WP_089774991.1">
    <property type="nucleotide sequence ID" value="NZ_FNTX01000002.1"/>
</dbReference>
<keyword evidence="4" id="KW-1185">Reference proteome</keyword>
<dbReference type="AlphaFoldDB" id="A0A1H5N910"/>
<dbReference type="CDD" id="cd00448">
    <property type="entry name" value="YjgF_YER057c_UK114_family"/>
    <property type="match status" value="1"/>
</dbReference>